<evidence type="ECO:0000256" key="1">
    <source>
        <dbReference type="SAM" id="MobiDB-lite"/>
    </source>
</evidence>
<reference evidence="2 3" key="2">
    <citation type="submission" date="2018-11" db="EMBL/GenBank/DDBJ databases">
        <authorList>
            <consortium name="Pathogen Informatics"/>
        </authorList>
    </citation>
    <scope>NUCLEOTIDE SEQUENCE [LARGE SCALE GENOMIC DNA]</scope>
</reference>
<dbReference type="EMBL" id="UYWX01008982">
    <property type="protein sequence ID" value="VDM27641.1"/>
    <property type="molecule type" value="Genomic_DNA"/>
</dbReference>
<protein>
    <submittedName>
        <fullName evidence="2 4">Uncharacterized protein</fullName>
    </submittedName>
</protein>
<feature type="region of interest" description="Disordered" evidence="1">
    <location>
        <begin position="38"/>
        <end position="57"/>
    </location>
</feature>
<accession>A0A0R3WYE7</accession>
<evidence type="ECO:0000313" key="3">
    <source>
        <dbReference type="Proteomes" id="UP000274429"/>
    </source>
</evidence>
<gene>
    <name evidence="2" type="ORF">TTAC_LOCUS5771</name>
</gene>
<dbReference type="OrthoDB" id="6288419at2759"/>
<reference evidence="4" key="1">
    <citation type="submission" date="2017-02" db="UniProtKB">
        <authorList>
            <consortium name="WormBaseParasite"/>
        </authorList>
    </citation>
    <scope>IDENTIFICATION</scope>
</reference>
<sequence length="314" mass="34886">MCFIVGDASTALSLSLASNQRCRHTSLNVFALGESTAGTTHSGGRNTMSRTTSGEATALQNDPGLRWKISYLGVWPSHQIELRRALKLVHNALCLSMPHIINSAILSCHKNLLWYRLFDAQYFPSALTSAAPPVPPSNAEEVDEIGQEAVSLLLPETTHRGLSCEEFHDLINSAPLKVDLLRMDPRLLDLLNICGEHLTSSVVNHLNSSGGKAVAFLFNDVIELGSRWTHLAVIDPSFREGLIHISWRRERGSFRRSQRSFLRFIWETKVEKSPSAISKFSSFLRNIMAPMKEPIEGISLSEASGEIESSWKFC</sequence>
<dbReference type="STRING" id="6205.A0A0R3WYE7"/>
<evidence type="ECO:0000313" key="2">
    <source>
        <dbReference type="EMBL" id="VDM27641.1"/>
    </source>
</evidence>
<dbReference type="Proteomes" id="UP000274429">
    <property type="component" value="Unassembled WGS sequence"/>
</dbReference>
<name>A0A0R3WYE7_HYDTA</name>
<organism evidence="4">
    <name type="scientific">Hydatigena taeniaeformis</name>
    <name type="common">Feline tapeworm</name>
    <name type="synonym">Taenia taeniaeformis</name>
    <dbReference type="NCBI Taxonomy" id="6205"/>
    <lineage>
        <taxon>Eukaryota</taxon>
        <taxon>Metazoa</taxon>
        <taxon>Spiralia</taxon>
        <taxon>Lophotrochozoa</taxon>
        <taxon>Platyhelminthes</taxon>
        <taxon>Cestoda</taxon>
        <taxon>Eucestoda</taxon>
        <taxon>Cyclophyllidea</taxon>
        <taxon>Taeniidae</taxon>
        <taxon>Hydatigera</taxon>
    </lineage>
</organism>
<evidence type="ECO:0000313" key="4">
    <source>
        <dbReference type="WBParaSite" id="TTAC_0000578701-mRNA-1"/>
    </source>
</evidence>
<dbReference type="AlphaFoldDB" id="A0A0R3WYE7"/>
<proteinExistence type="predicted"/>
<keyword evidence="3" id="KW-1185">Reference proteome</keyword>
<dbReference type="WBParaSite" id="TTAC_0000578701-mRNA-1">
    <property type="protein sequence ID" value="TTAC_0000578701-mRNA-1"/>
    <property type="gene ID" value="TTAC_0000578701"/>
</dbReference>